<protein>
    <submittedName>
        <fullName evidence="5">Helix-turn-helix domain-containing protein</fullName>
    </submittedName>
</protein>
<dbReference type="InterPro" id="IPR031803">
    <property type="entry name" value="BAT_GAF/HTH-assoc"/>
</dbReference>
<name>A0ABD5V2V8_9EURY</name>
<organism evidence="5 6">
    <name type="scientific">Halalkalicoccus tibetensis</name>
    <dbReference type="NCBI Taxonomy" id="175632"/>
    <lineage>
        <taxon>Archaea</taxon>
        <taxon>Methanobacteriati</taxon>
        <taxon>Methanobacteriota</taxon>
        <taxon>Stenosarchaea group</taxon>
        <taxon>Halobacteria</taxon>
        <taxon>Halobacteriales</taxon>
        <taxon>Halococcaceae</taxon>
        <taxon>Halalkalicoccus</taxon>
    </lineage>
</organism>
<dbReference type="RefSeq" id="WP_340604438.1">
    <property type="nucleotide sequence ID" value="NZ_JBBMXV010000003.1"/>
</dbReference>
<feature type="domain" description="HTH bat-type" evidence="3">
    <location>
        <begin position="156"/>
        <end position="207"/>
    </location>
</feature>
<evidence type="ECO:0000259" key="4">
    <source>
        <dbReference type="Pfam" id="PF15915"/>
    </source>
</evidence>
<dbReference type="EMBL" id="JBHSXQ010000003">
    <property type="protein sequence ID" value="MFC6905908.1"/>
    <property type="molecule type" value="Genomic_DNA"/>
</dbReference>
<evidence type="ECO:0000256" key="2">
    <source>
        <dbReference type="ARBA" id="ARBA00023163"/>
    </source>
</evidence>
<keyword evidence="1" id="KW-0805">Transcription regulation</keyword>
<dbReference type="PANTHER" id="PTHR34236:SF1">
    <property type="entry name" value="DIMETHYL SULFOXIDE REDUCTASE TRANSCRIPTIONAL ACTIVATOR"/>
    <property type="match status" value="1"/>
</dbReference>
<dbReference type="Pfam" id="PF15915">
    <property type="entry name" value="BAT"/>
    <property type="match status" value="1"/>
</dbReference>
<comment type="caution">
    <text evidence="5">The sequence shown here is derived from an EMBL/GenBank/DDBJ whole genome shotgun (WGS) entry which is preliminary data.</text>
</comment>
<keyword evidence="6" id="KW-1185">Reference proteome</keyword>
<feature type="domain" description="Bacterioopsin transcriptional activator GAF and HTH associated" evidence="4">
    <location>
        <begin position="13"/>
        <end position="135"/>
    </location>
</feature>
<dbReference type="PANTHER" id="PTHR34236">
    <property type="entry name" value="DIMETHYL SULFOXIDE REDUCTASE TRANSCRIPTIONAL ACTIVATOR"/>
    <property type="match status" value="1"/>
</dbReference>
<evidence type="ECO:0000313" key="6">
    <source>
        <dbReference type="Proteomes" id="UP001596312"/>
    </source>
</evidence>
<proteinExistence type="predicted"/>
<dbReference type="AlphaFoldDB" id="A0ABD5V2V8"/>
<keyword evidence="2" id="KW-0804">Transcription</keyword>
<sequence>MATIAEIRLPAREFALSATLDTLEEVNFEIERIVAHDPENIMPYIWATSADPDELDEALQDDPSIAQVKRIAEPGEETLYQMEWIDSIEALVHILIEEDGTILAAEGRQDGWFMRILFPDRDALSRTYEFCEEHDLTIDIQRIYNIDRGKQGRFGLTDDQEETIAAAYDHGYYDVPRDVSLSDFADELDISHQALSERLRRGHKTLVENTVIVGRDGGED</sequence>
<gene>
    <name evidence="5" type="ORF">ACFQGH_11970</name>
</gene>
<evidence type="ECO:0000313" key="5">
    <source>
        <dbReference type="EMBL" id="MFC6905908.1"/>
    </source>
</evidence>
<reference evidence="5 6" key="1">
    <citation type="journal article" date="2019" name="Int. J. Syst. Evol. Microbiol.">
        <title>The Global Catalogue of Microorganisms (GCM) 10K type strain sequencing project: providing services to taxonomists for standard genome sequencing and annotation.</title>
        <authorList>
            <consortium name="The Broad Institute Genomics Platform"/>
            <consortium name="The Broad Institute Genome Sequencing Center for Infectious Disease"/>
            <person name="Wu L."/>
            <person name="Ma J."/>
        </authorList>
    </citation>
    <scope>NUCLEOTIDE SEQUENCE [LARGE SCALE GENOMIC DNA]</scope>
    <source>
        <strain evidence="5 6">CGMCC 1.3240</strain>
    </source>
</reference>
<dbReference type="Proteomes" id="UP001596312">
    <property type="component" value="Unassembled WGS sequence"/>
</dbReference>
<evidence type="ECO:0000259" key="3">
    <source>
        <dbReference type="Pfam" id="PF04967"/>
    </source>
</evidence>
<dbReference type="InterPro" id="IPR007050">
    <property type="entry name" value="HTH_bacterioopsin"/>
</dbReference>
<evidence type="ECO:0000256" key="1">
    <source>
        <dbReference type="ARBA" id="ARBA00023015"/>
    </source>
</evidence>
<dbReference type="Pfam" id="PF04967">
    <property type="entry name" value="HTH_10"/>
    <property type="match status" value="1"/>
</dbReference>
<accession>A0ABD5V2V8</accession>